<comment type="subcellular location">
    <subcellularLocation>
        <location evidence="9">Cytoplasm</location>
    </subcellularLocation>
</comment>
<dbReference type="InterPro" id="IPR023546">
    <property type="entry name" value="MGMT"/>
</dbReference>
<dbReference type="SUPFAM" id="SSF46767">
    <property type="entry name" value="Methylated DNA-protein cysteine methyltransferase, C-terminal domain"/>
    <property type="match status" value="1"/>
</dbReference>
<dbReference type="InterPro" id="IPR014048">
    <property type="entry name" value="MethylDNA_cys_MeTrfase_DNA-bd"/>
</dbReference>
<protein>
    <recommendedName>
        <fullName evidence="9">Methylated-DNA--protein-cysteine methyltransferase</fullName>
        <ecNumber evidence="9">2.1.1.63</ecNumber>
    </recommendedName>
    <alternativeName>
        <fullName evidence="9">6-O-methylguanine-DNA methyltransferase</fullName>
        <shortName evidence="9">MGMT</shortName>
    </alternativeName>
    <alternativeName>
        <fullName evidence="9">O-6-methylguanine-DNA-alkyltransferase</fullName>
    </alternativeName>
</protein>
<dbReference type="PANTHER" id="PTHR10815">
    <property type="entry name" value="METHYLATED-DNA--PROTEIN-CYSTEINE METHYLTRANSFERASE"/>
    <property type="match status" value="1"/>
</dbReference>
<dbReference type="EMBL" id="NPIA01000001">
    <property type="protein sequence ID" value="OZM58724.1"/>
    <property type="molecule type" value="Genomic_DNA"/>
</dbReference>
<feature type="domain" description="Methylguanine DNA methyltransferase ribonuclease-like" evidence="11">
    <location>
        <begin position="1"/>
        <end position="76"/>
    </location>
</feature>
<dbReference type="AlphaFoldDB" id="A0A263BYC8"/>
<dbReference type="GO" id="GO:0005737">
    <property type="term" value="C:cytoplasm"/>
    <property type="evidence" value="ECO:0007669"/>
    <property type="project" value="UniProtKB-SubCell"/>
</dbReference>
<dbReference type="EC" id="2.1.1.63" evidence="9"/>
<dbReference type="InterPro" id="IPR036631">
    <property type="entry name" value="MGMT_N_sf"/>
</dbReference>
<gene>
    <name evidence="12" type="ORF">CIB95_00160</name>
</gene>
<reference evidence="13" key="1">
    <citation type="submission" date="2017-08" db="EMBL/GenBank/DDBJ databases">
        <authorList>
            <person name="Huang Z."/>
        </authorList>
    </citation>
    <scope>NUCLEOTIDE SEQUENCE [LARGE SCALE GENOMIC DNA]</scope>
    <source>
        <strain evidence="13">SA5d-4</strain>
    </source>
</reference>
<dbReference type="HAMAP" id="MF_00772">
    <property type="entry name" value="OGT"/>
    <property type="match status" value="1"/>
</dbReference>
<evidence type="ECO:0000256" key="1">
    <source>
        <dbReference type="ARBA" id="ARBA00001286"/>
    </source>
</evidence>
<dbReference type="GO" id="GO:0006307">
    <property type="term" value="P:DNA alkylation repair"/>
    <property type="evidence" value="ECO:0007669"/>
    <property type="project" value="UniProtKB-UniRule"/>
</dbReference>
<accession>A0A263BYC8</accession>
<dbReference type="InterPro" id="IPR036388">
    <property type="entry name" value="WH-like_DNA-bd_sf"/>
</dbReference>
<proteinExistence type="inferred from homology"/>
<evidence type="ECO:0000256" key="6">
    <source>
        <dbReference type="ARBA" id="ARBA00022763"/>
    </source>
</evidence>
<dbReference type="RefSeq" id="WP_094922060.1">
    <property type="nucleotide sequence ID" value="NZ_NPIA01000001.1"/>
</dbReference>
<sequence length="166" mass="18505">MNSPIGVLTIISYFGELCMINFDTKENTLPVMKEKLKFGIPILNVIENDNEEVILKTKHQLSEYFAGKRKTFDVPIITGGTPFQRTVWDELQNIPYGEVVTYKDIAKKIGNEKAVRAVGGANNKNVLPIVIPCHRVIGVNKKLVGYAGGIDAKKKLLKIENCKLFA</sequence>
<evidence type="ECO:0000256" key="7">
    <source>
        <dbReference type="ARBA" id="ARBA00023204"/>
    </source>
</evidence>
<dbReference type="Proteomes" id="UP000217083">
    <property type="component" value="Unassembled WGS sequence"/>
</dbReference>
<dbReference type="FunFam" id="1.10.10.10:FF:000214">
    <property type="entry name" value="Methylated-DNA--protein-cysteine methyltransferase"/>
    <property type="match status" value="1"/>
</dbReference>
<evidence type="ECO:0000313" key="12">
    <source>
        <dbReference type="EMBL" id="OZM58724.1"/>
    </source>
</evidence>
<dbReference type="InterPro" id="IPR036217">
    <property type="entry name" value="MethylDNA_cys_MeTrfase_DNAb"/>
</dbReference>
<keyword evidence="13" id="KW-1185">Reference proteome</keyword>
<comment type="miscellaneous">
    <text evidence="9">This enzyme catalyzes only one turnover and therefore is not strictly catalytic. According to one definition, an enzyme is a biocatalyst that acts repeatedly and over many reaction cycles.</text>
</comment>
<evidence type="ECO:0000313" key="13">
    <source>
        <dbReference type="Proteomes" id="UP000217083"/>
    </source>
</evidence>
<feature type="domain" description="Methylated-DNA-[protein]-cysteine S-methyltransferase DNA binding" evidence="10">
    <location>
        <begin position="82"/>
        <end position="161"/>
    </location>
</feature>
<keyword evidence="7 9" id="KW-0234">DNA repair</keyword>
<keyword evidence="4 9" id="KW-0489">Methyltransferase</keyword>
<dbReference type="Gene3D" id="3.30.160.70">
    <property type="entry name" value="Methylated DNA-protein cysteine methyltransferase domain"/>
    <property type="match status" value="1"/>
</dbReference>
<organism evidence="12 13">
    <name type="scientific">Lottiidibacillus patelloidae</name>
    <dbReference type="NCBI Taxonomy" id="2670334"/>
    <lineage>
        <taxon>Bacteria</taxon>
        <taxon>Bacillati</taxon>
        <taxon>Bacillota</taxon>
        <taxon>Bacilli</taxon>
        <taxon>Bacillales</taxon>
        <taxon>Bacillaceae</taxon>
        <taxon>Lottiidibacillus</taxon>
    </lineage>
</organism>
<keyword evidence="3 9" id="KW-0963">Cytoplasm</keyword>
<evidence type="ECO:0000259" key="10">
    <source>
        <dbReference type="Pfam" id="PF01035"/>
    </source>
</evidence>
<reference evidence="12 13" key="2">
    <citation type="submission" date="2017-09" db="EMBL/GenBank/DDBJ databases">
        <title>Bacillus patelloidae sp. nov., isolated from the intestinal tract of a marine limpet.</title>
        <authorList>
            <person name="Liu R."/>
            <person name="Dong C."/>
            <person name="Shao Z."/>
        </authorList>
    </citation>
    <scope>NUCLEOTIDE SEQUENCE [LARGE SCALE GENOMIC DNA]</scope>
    <source>
        <strain evidence="12 13">SA5d-4</strain>
    </source>
</reference>
<evidence type="ECO:0000256" key="3">
    <source>
        <dbReference type="ARBA" id="ARBA00022490"/>
    </source>
</evidence>
<comment type="function">
    <text evidence="9">Involved in the cellular defense against the biological effects of O6-methylguanine (O6-MeG) and O4-methylthymine (O4-MeT) in DNA. Repairs the methylated nucleobase in DNA by stoichiometrically transferring the methyl group to a cysteine residue in the enzyme. This is a suicide reaction: the enzyme is irreversibly inactivated.</text>
</comment>
<dbReference type="Pfam" id="PF01035">
    <property type="entry name" value="DNA_binding_1"/>
    <property type="match status" value="1"/>
</dbReference>
<dbReference type="CDD" id="cd06445">
    <property type="entry name" value="ATase"/>
    <property type="match status" value="1"/>
</dbReference>
<dbReference type="GO" id="GO:0032259">
    <property type="term" value="P:methylation"/>
    <property type="evidence" value="ECO:0007669"/>
    <property type="project" value="UniProtKB-KW"/>
</dbReference>
<comment type="caution">
    <text evidence="12">The sequence shown here is derived from an EMBL/GenBank/DDBJ whole genome shotgun (WGS) entry which is preliminary data.</text>
</comment>
<feature type="active site" description="Nucleophile; methyl group acceptor" evidence="9">
    <location>
        <position position="133"/>
    </location>
</feature>
<dbReference type="NCBIfam" id="TIGR00589">
    <property type="entry name" value="ogt"/>
    <property type="match status" value="1"/>
</dbReference>
<dbReference type="Pfam" id="PF02870">
    <property type="entry name" value="Methyltransf_1N"/>
    <property type="match status" value="1"/>
</dbReference>
<dbReference type="PANTHER" id="PTHR10815:SF13">
    <property type="entry name" value="METHYLATED-DNA--PROTEIN-CYSTEINE METHYLTRANSFERASE"/>
    <property type="match status" value="1"/>
</dbReference>
<comment type="similarity">
    <text evidence="2 9">Belongs to the MGMT family.</text>
</comment>
<evidence type="ECO:0000256" key="5">
    <source>
        <dbReference type="ARBA" id="ARBA00022679"/>
    </source>
</evidence>
<evidence type="ECO:0000256" key="8">
    <source>
        <dbReference type="ARBA" id="ARBA00049348"/>
    </source>
</evidence>
<keyword evidence="6 9" id="KW-0227">DNA damage</keyword>
<name>A0A263BYC8_9BACI</name>
<comment type="catalytic activity">
    <reaction evidence="8 9">
        <text>a 6-O-methyl-2'-deoxyguanosine in DNA + L-cysteinyl-[protein] = S-methyl-L-cysteinyl-[protein] + a 2'-deoxyguanosine in DNA</text>
        <dbReference type="Rhea" id="RHEA:24000"/>
        <dbReference type="Rhea" id="RHEA-COMP:10131"/>
        <dbReference type="Rhea" id="RHEA-COMP:10132"/>
        <dbReference type="Rhea" id="RHEA-COMP:11367"/>
        <dbReference type="Rhea" id="RHEA-COMP:11368"/>
        <dbReference type="ChEBI" id="CHEBI:29950"/>
        <dbReference type="ChEBI" id="CHEBI:82612"/>
        <dbReference type="ChEBI" id="CHEBI:85445"/>
        <dbReference type="ChEBI" id="CHEBI:85448"/>
        <dbReference type="EC" id="2.1.1.63"/>
    </reaction>
</comment>
<evidence type="ECO:0000256" key="2">
    <source>
        <dbReference type="ARBA" id="ARBA00008711"/>
    </source>
</evidence>
<dbReference type="PROSITE" id="PS00374">
    <property type="entry name" value="MGMT"/>
    <property type="match status" value="1"/>
</dbReference>
<evidence type="ECO:0000256" key="9">
    <source>
        <dbReference type="HAMAP-Rule" id="MF_00772"/>
    </source>
</evidence>
<dbReference type="Gene3D" id="1.10.10.10">
    <property type="entry name" value="Winged helix-like DNA-binding domain superfamily/Winged helix DNA-binding domain"/>
    <property type="match status" value="1"/>
</dbReference>
<evidence type="ECO:0000259" key="11">
    <source>
        <dbReference type="Pfam" id="PF02870"/>
    </source>
</evidence>
<dbReference type="InterPro" id="IPR008332">
    <property type="entry name" value="MethylG_MeTrfase_N"/>
</dbReference>
<comment type="catalytic activity">
    <reaction evidence="1 9">
        <text>a 4-O-methyl-thymidine in DNA + L-cysteinyl-[protein] = a thymidine in DNA + S-methyl-L-cysteinyl-[protein]</text>
        <dbReference type="Rhea" id="RHEA:53428"/>
        <dbReference type="Rhea" id="RHEA-COMP:10131"/>
        <dbReference type="Rhea" id="RHEA-COMP:10132"/>
        <dbReference type="Rhea" id="RHEA-COMP:13555"/>
        <dbReference type="Rhea" id="RHEA-COMP:13556"/>
        <dbReference type="ChEBI" id="CHEBI:29950"/>
        <dbReference type="ChEBI" id="CHEBI:82612"/>
        <dbReference type="ChEBI" id="CHEBI:137386"/>
        <dbReference type="ChEBI" id="CHEBI:137387"/>
        <dbReference type="EC" id="2.1.1.63"/>
    </reaction>
</comment>
<dbReference type="GO" id="GO:0003908">
    <property type="term" value="F:methylated-DNA-[protein]-cysteine S-methyltransferase activity"/>
    <property type="evidence" value="ECO:0007669"/>
    <property type="project" value="UniProtKB-UniRule"/>
</dbReference>
<dbReference type="SUPFAM" id="SSF53155">
    <property type="entry name" value="Methylated DNA-protein cysteine methyltransferase domain"/>
    <property type="match status" value="1"/>
</dbReference>
<evidence type="ECO:0000256" key="4">
    <source>
        <dbReference type="ARBA" id="ARBA00022603"/>
    </source>
</evidence>
<keyword evidence="5 9" id="KW-0808">Transferase</keyword>
<dbReference type="InterPro" id="IPR001497">
    <property type="entry name" value="MethylDNA_cys_MeTrfase_AS"/>
</dbReference>